<name>A0A0R0A7E7_9GAMM</name>
<keyword evidence="2" id="KW-0732">Signal</keyword>
<comment type="caution">
    <text evidence="3">The sequence shown here is derived from an EMBL/GenBank/DDBJ whole genome shotgun (WGS) entry which is preliminary data.</text>
</comment>
<feature type="compositionally biased region" description="Low complexity" evidence="1">
    <location>
        <begin position="61"/>
        <end position="76"/>
    </location>
</feature>
<evidence type="ECO:0000256" key="2">
    <source>
        <dbReference type="SAM" id="SignalP"/>
    </source>
</evidence>
<accession>A0A0R0A7E7</accession>
<dbReference type="EMBL" id="LLXS01000030">
    <property type="protein sequence ID" value="KRG40911.1"/>
    <property type="molecule type" value="Genomic_DNA"/>
</dbReference>
<proteinExistence type="predicted"/>
<evidence type="ECO:0000313" key="3">
    <source>
        <dbReference type="EMBL" id="KRG40911.1"/>
    </source>
</evidence>
<dbReference type="PROSITE" id="PS51257">
    <property type="entry name" value="PROKAR_LIPOPROTEIN"/>
    <property type="match status" value="1"/>
</dbReference>
<evidence type="ECO:0000313" key="4">
    <source>
        <dbReference type="Proteomes" id="UP000050836"/>
    </source>
</evidence>
<feature type="chain" id="PRO_5006390365" description="Lipoprotein" evidence="2">
    <location>
        <begin position="20"/>
        <end position="76"/>
    </location>
</feature>
<dbReference type="RefSeq" id="WP_054659417.1">
    <property type="nucleotide sequence ID" value="NZ_BAZI01000181.1"/>
</dbReference>
<evidence type="ECO:0000256" key="1">
    <source>
        <dbReference type="SAM" id="MobiDB-lite"/>
    </source>
</evidence>
<reference evidence="3 4" key="1">
    <citation type="submission" date="2015-10" db="EMBL/GenBank/DDBJ databases">
        <title>Genome sequencing and analysis of members of genus Stenotrophomonas.</title>
        <authorList>
            <person name="Patil P.P."/>
            <person name="Midha S."/>
            <person name="Patil P.B."/>
        </authorList>
    </citation>
    <scope>NUCLEOTIDE SEQUENCE [LARGE SCALE GENOMIC DNA]</scope>
    <source>
        <strain evidence="3 4">JCM 9942</strain>
    </source>
</reference>
<keyword evidence="4" id="KW-1185">Reference proteome</keyword>
<sequence length="76" mass="7933">MKFPALILLLATAALSACGKPQPPDTERPPEPQATALREAIARPLEQAKAAQTAVDEAAKAQRAALDAASADTRKQ</sequence>
<gene>
    <name evidence="3" type="ORF">ARC78_12165</name>
</gene>
<dbReference type="Proteomes" id="UP000050836">
    <property type="component" value="Unassembled WGS sequence"/>
</dbReference>
<feature type="region of interest" description="Disordered" evidence="1">
    <location>
        <begin position="47"/>
        <end position="76"/>
    </location>
</feature>
<organism evidence="3 4">
    <name type="scientific">Stenotrophomonas pictorum JCM 9942</name>
    <dbReference type="NCBI Taxonomy" id="1236960"/>
    <lineage>
        <taxon>Bacteria</taxon>
        <taxon>Pseudomonadati</taxon>
        <taxon>Pseudomonadota</taxon>
        <taxon>Gammaproteobacteria</taxon>
        <taxon>Lysobacterales</taxon>
        <taxon>Lysobacteraceae</taxon>
        <taxon>Stenotrophomonas</taxon>
    </lineage>
</organism>
<feature type="signal peptide" evidence="2">
    <location>
        <begin position="1"/>
        <end position="19"/>
    </location>
</feature>
<dbReference type="AlphaFoldDB" id="A0A0R0A7E7"/>
<evidence type="ECO:0008006" key="5">
    <source>
        <dbReference type="Google" id="ProtNLM"/>
    </source>
</evidence>
<protein>
    <recommendedName>
        <fullName evidence="5">Lipoprotein</fullName>
    </recommendedName>
</protein>